<dbReference type="EMBL" id="MN208412">
    <property type="protein sequence ID" value="QHB21601.1"/>
    <property type="molecule type" value="mRNA"/>
</dbReference>
<protein>
    <submittedName>
        <fullName evidence="7">Venom serpin 1</fullName>
    </submittedName>
</protein>
<evidence type="ECO:0000256" key="5">
    <source>
        <dbReference type="SAM" id="SignalP"/>
    </source>
</evidence>
<dbReference type="PROSITE" id="PS00284">
    <property type="entry name" value="SERPIN"/>
    <property type="match status" value="1"/>
</dbReference>
<dbReference type="GO" id="GO:0005615">
    <property type="term" value="C:extracellular space"/>
    <property type="evidence" value="ECO:0007669"/>
    <property type="project" value="InterPro"/>
</dbReference>
<dbReference type="InterPro" id="IPR023796">
    <property type="entry name" value="Serpin_dom"/>
</dbReference>
<evidence type="ECO:0000313" key="7">
    <source>
        <dbReference type="EMBL" id="QHB21601.1"/>
    </source>
</evidence>
<reference evidence="7" key="1">
    <citation type="journal article" date="2019" name="Toxins">
        <title>Missiles of mass disruption: composition and glandular origin of venom used as a projectile defensive weapon by the assassin bug Platymeris rhadamanthus.</title>
        <authorList>
            <person name="Walker A.A."/>
            <person name="Robinson S.D."/>
            <person name="Undheim E.A.B."/>
            <person name="Jin J."/>
            <person name="Han X."/>
            <person name="Fry B.G."/>
            <person name="Vetter I."/>
            <person name="King G.F."/>
        </authorList>
    </citation>
    <scope>NUCLEOTIDE SEQUENCE</scope>
    <source>
        <tissue evidence="7">Venom glands</tissue>
    </source>
</reference>
<dbReference type="GO" id="GO:0004867">
    <property type="term" value="F:serine-type endopeptidase inhibitor activity"/>
    <property type="evidence" value="ECO:0007669"/>
    <property type="project" value="UniProtKB-KW"/>
</dbReference>
<dbReference type="InterPro" id="IPR042178">
    <property type="entry name" value="Serpin_sf_1"/>
</dbReference>
<feature type="domain" description="Serpin" evidence="6">
    <location>
        <begin position="50"/>
        <end position="405"/>
    </location>
</feature>
<dbReference type="InterPro" id="IPR042185">
    <property type="entry name" value="Serpin_sf_2"/>
</dbReference>
<keyword evidence="5" id="KW-0732">Signal</keyword>
<dbReference type="SMART" id="SM00093">
    <property type="entry name" value="SERPIN"/>
    <property type="match status" value="1"/>
</dbReference>
<dbReference type="InterPro" id="IPR000215">
    <property type="entry name" value="Serpin_fam"/>
</dbReference>
<accession>A0A6B9KZG0</accession>
<dbReference type="InterPro" id="IPR023795">
    <property type="entry name" value="Serpin_CS"/>
</dbReference>
<keyword evidence="3" id="KW-0722">Serine protease inhibitor</keyword>
<dbReference type="PANTHER" id="PTHR11461">
    <property type="entry name" value="SERINE PROTEASE INHIBITOR, SERPIN"/>
    <property type="match status" value="1"/>
</dbReference>
<evidence type="ECO:0000256" key="2">
    <source>
        <dbReference type="ARBA" id="ARBA00022690"/>
    </source>
</evidence>
<evidence type="ECO:0000256" key="4">
    <source>
        <dbReference type="RuleBase" id="RU000411"/>
    </source>
</evidence>
<comment type="similarity">
    <text evidence="1 4">Belongs to the serpin family.</text>
</comment>
<feature type="signal peptide" evidence="5">
    <location>
        <begin position="1"/>
        <end position="26"/>
    </location>
</feature>
<organism evidence="7">
    <name type="scientific">Platymeris rhadamanthus</name>
    <name type="common">Red spot assassin bug</name>
    <dbReference type="NCBI Taxonomy" id="1134088"/>
    <lineage>
        <taxon>Eukaryota</taxon>
        <taxon>Metazoa</taxon>
        <taxon>Ecdysozoa</taxon>
        <taxon>Arthropoda</taxon>
        <taxon>Hexapoda</taxon>
        <taxon>Insecta</taxon>
        <taxon>Pterygota</taxon>
        <taxon>Neoptera</taxon>
        <taxon>Paraneoptera</taxon>
        <taxon>Hemiptera</taxon>
        <taxon>Heteroptera</taxon>
        <taxon>Panheteroptera</taxon>
        <taxon>Cimicomorpha</taxon>
        <taxon>Reduviidae</taxon>
        <taxon>Platymeris</taxon>
    </lineage>
</organism>
<dbReference type="Gene3D" id="2.30.39.10">
    <property type="entry name" value="Alpha-1-antitrypsin, domain 1"/>
    <property type="match status" value="1"/>
</dbReference>
<dbReference type="CDD" id="cd19601">
    <property type="entry name" value="serpin42Da-like"/>
    <property type="match status" value="1"/>
</dbReference>
<evidence type="ECO:0000256" key="1">
    <source>
        <dbReference type="ARBA" id="ARBA00009500"/>
    </source>
</evidence>
<evidence type="ECO:0000256" key="3">
    <source>
        <dbReference type="ARBA" id="ARBA00022900"/>
    </source>
</evidence>
<sequence length="405" mass="45338">MVSIKLTALTLLGAFLIFTMPATTSSSQEPSQDDVKALQAITEGSNKFAIDLYQAIKKPGENIIVSPISAQIVLALAYTGAKENTAKELANVLHLPDNIDEVLRGHKLLIQHLENPVLKLATKMFIEKTLEVKPEFQQNAANYFLSDAGLVSFVKDPEGARKEINHWVEQKTNDKIKDLLAEGSIDPLTRMVLTNAIHFKANWESKFDPDLTEDGDFFVTPENKVKVKMMMKKKKFPFRMHQELDAKILEMPYAGNEFKMIIILPNKIDGLAEVENKLASSDLSELLRGLHEVEVNVKLPRFKIEKTMELKDILIGMGIKDIFDEAKANLTGISNEHLYASKVVQKAFIEVNEEGTEAAAATALVMVAYSSLVIYPQEDFHADHPFLYILKKDNMITFMGSVKST</sequence>
<evidence type="ECO:0000259" key="6">
    <source>
        <dbReference type="SMART" id="SM00093"/>
    </source>
</evidence>
<dbReference type="AlphaFoldDB" id="A0A6B9KZG0"/>
<dbReference type="InterPro" id="IPR036186">
    <property type="entry name" value="Serpin_sf"/>
</dbReference>
<proteinExistence type="evidence at transcript level"/>
<dbReference type="Gene3D" id="3.30.497.10">
    <property type="entry name" value="Antithrombin, subunit I, domain 2"/>
    <property type="match status" value="1"/>
</dbReference>
<dbReference type="PANTHER" id="PTHR11461:SF211">
    <property type="entry name" value="GH10112P-RELATED"/>
    <property type="match status" value="1"/>
</dbReference>
<dbReference type="SUPFAM" id="SSF56574">
    <property type="entry name" value="Serpins"/>
    <property type="match status" value="1"/>
</dbReference>
<feature type="chain" id="PRO_5025656815" evidence="5">
    <location>
        <begin position="27"/>
        <end position="405"/>
    </location>
</feature>
<dbReference type="Pfam" id="PF00079">
    <property type="entry name" value="Serpin"/>
    <property type="match status" value="1"/>
</dbReference>
<keyword evidence="2" id="KW-0646">Protease inhibitor</keyword>
<name>A0A6B9KZG0_PLARH</name>